<dbReference type="Proteomes" id="UP000014760">
    <property type="component" value="Unassembled WGS sequence"/>
</dbReference>
<dbReference type="EMBL" id="AMQN01010944">
    <property type="status" value="NOT_ANNOTATED_CDS"/>
    <property type="molecule type" value="Genomic_DNA"/>
</dbReference>
<reference evidence="10" key="1">
    <citation type="submission" date="2012-12" db="EMBL/GenBank/DDBJ databases">
        <authorList>
            <person name="Hellsten U."/>
            <person name="Grimwood J."/>
            <person name="Chapman J.A."/>
            <person name="Shapiro H."/>
            <person name="Aerts A."/>
            <person name="Otillar R.P."/>
            <person name="Terry A.Y."/>
            <person name="Boore J.L."/>
            <person name="Simakov O."/>
            <person name="Marletaz F."/>
            <person name="Cho S.-J."/>
            <person name="Edsinger-Gonzales E."/>
            <person name="Havlak P."/>
            <person name="Kuo D.-H."/>
            <person name="Larsson T."/>
            <person name="Lv J."/>
            <person name="Arendt D."/>
            <person name="Savage R."/>
            <person name="Osoegawa K."/>
            <person name="de Jong P."/>
            <person name="Lindberg D.R."/>
            <person name="Seaver E.C."/>
            <person name="Weisblat D.A."/>
            <person name="Putnam N.H."/>
            <person name="Grigoriev I.V."/>
            <person name="Rokhsar D.S."/>
        </authorList>
    </citation>
    <scope>NUCLEOTIDE SEQUENCE</scope>
    <source>
        <strain evidence="10">I ESC-2004</strain>
    </source>
</reference>
<dbReference type="OMA" id="RFQFNVG"/>
<accession>R7U2I1</accession>
<keyword evidence="6" id="KW-0325">Glycoprotein</keyword>
<name>R7U2I1_CAPTE</name>
<dbReference type="GO" id="GO:0016020">
    <property type="term" value="C:membrane"/>
    <property type="evidence" value="ECO:0007669"/>
    <property type="project" value="UniProtKB-SubCell"/>
</dbReference>
<organism evidence="8">
    <name type="scientific">Capitella teleta</name>
    <name type="common">Polychaete worm</name>
    <dbReference type="NCBI Taxonomy" id="283909"/>
    <lineage>
        <taxon>Eukaryota</taxon>
        <taxon>Metazoa</taxon>
        <taxon>Spiralia</taxon>
        <taxon>Lophotrochozoa</taxon>
        <taxon>Annelida</taxon>
        <taxon>Polychaeta</taxon>
        <taxon>Sedentaria</taxon>
        <taxon>Scolecida</taxon>
        <taxon>Capitellidae</taxon>
        <taxon>Capitella</taxon>
    </lineage>
</organism>
<dbReference type="Pfam" id="PF01130">
    <property type="entry name" value="CD36"/>
    <property type="match status" value="1"/>
</dbReference>
<reference evidence="9" key="3">
    <citation type="submission" date="2015-06" db="UniProtKB">
        <authorList>
            <consortium name="EnsemblMetazoa"/>
        </authorList>
    </citation>
    <scope>IDENTIFICATION</scope>
</reference>
<keyword evidence="5 7" id="KW-0472">Membrane</keyword>
<evidence type="ECO:0000313" key="10">
    <source>
        <dbReference type="Proteomes" id="UP000014760"/>
    </source>
</evidence>
<dbReference type="PANTHER" id="PTHR11923:SF51">
    <property type="entry name" value="LYSOSOME MEMBRANE PROTEIN 2"/>
    <property type="match status" value="1"/>
</dbReference>
<feature type="transmembrane region" description="Helical" evidence="7">
    <location>
        <begin position="16"/>
        <end position="37"/>
    </location>
</feature>
<evidence type="ECO:0000313" key="9">
    <source>
        <dbReference type="EnsemblMetazoa" id="CapteP185197"/>
    </source>
</evidence>
<evidence type="ECO:0000256" key="3">
    <source>
        <dbReference type="ARBA" id="ARBA00022692"/>
    </source>
</evidence>
<dbReference type="EnsemblMetazoa" id="CapteT185197">
    <property type="protein sequence ID" value="CapteP185197"/>
    <property type="gene ID" value="CapteG185197"/>
</dbReference>
<evidence type="ECO:0000256" key="2">
    <source>
        <dbReference type="ARBA" id="ARBA00010532"/>
    </source>
</evidence>
<keyword evidence="10" id="KW-1185">Reference proteome</keyword>
<dbReference type="GO" id="GO:0005044">
    <property type="term" value="F:scavenger receptor activity"/>
    <property type="evidence" value="ECO:0007669"/>
    <property type="project" value="TreeGrafter"/>
</dbReference>
<dbReference type="PANTHER" id="PTHR11923">
    <property type="entry name" value="SCAVENGER RECEPTOR CLASS B TYPE-1 SR-B1"/>
    <property type="match status" value="1"/>
</dbReference>
<reference evidence="8 10" key="2">
    <citation type="journal article" date="2013" name="Nature">
        <title>Insights into bilaterian evolution from three spiralian genomes.</title>
        <authorList>
            <person name="Simakov O."/>
            <person name="Marletaz F."/>
            <person name="Cho S.J."/>
            <person name="Edsinger-Gonzales E."/>
            <person name="Havlak P."/>
            <person name="Hellsten U."/>
            <person name="Kuo D.H."/>
            <person name="Larsson T."/>
            <person name="Lv J."/>
            <person name="Arendt D."/>
            <person name="Savage R."/>
            <person name="Osoegawa K."/>
            <person name="de Jong P."/>
            <person name="Grimwood J."/>
            <person name="Chapman J.A."/>
            <person name="Shapiro H."/>
            <person name="Aerts A."/>
            <person name="Otillar R.P."/>
            <person name="Terry A.Y."/>
            <person name="Boore J.L."/>
            <person name="Grigoriev I.V."/>
            <person name="Lindberg D.R."/>
            <person name="Seaver E.C."/>
            <person name="Weisblat D.A."/>
            <person name="Putnam N.H."/>
            <person name="Rokhsar D.S."/>
        </authorList>
    </citation>
    <scope>NUCLEOTIDE SEQUENCE</scope>
    <source>
        <strain evidence="8 10">I ESC-2004</strain>
    </source>
</reference>
<dbReference type="OrthoDB" id="18585at2759"/>
<evidence type="ECO:0000313" key="8">
    <source>
        <dbReference type="EMBL" id="ELT97370.1"/>
    </source>
</evidence>
<evidence type="ECO:0000256" key="5">
    <source>
        <dbReference type="ARBA" id="ARBA00023136"/>
    </source>
</evidence>
<dbReference type="STRING" id="283909.R7U2I1"/>
<comment type="similarity">
    <text evidence="2">Belongs to the CD36 family.</text>
</comment>
<evidence type="ECO:0000256" key="7">
    <source>
        <dbReference type="SAM" id="Phobius"/>
    </source>
</evidence>
<evidence type="ECO:0000256" key="6">
    <source>
        <dbReference type="ARBA" id="ARBA00023180"/>
    </source>
</evidence>
<gene>
    <name evidence="8" type="ORF">CAPTEDRAFT_185197</name>
</gene>
<dbReference type="HOGENOM" id="CLU_571417_0_0_1"/>
<proteinExistence type="inferred from homology"/>
<sequence>MTADFSQTSRSMSKKILGVGIVATGALILAIALIIGLKFPSYVYRRNLEDMCVLSVQHDRFSIWTHNKYRDQSSHIFYWQITNPDDFLYHNAAPKVVEQGPYVYKQFEQKLNVEFPEDTHDVSFYLWVRQEFDAETTAEKCGSQCTENDNITILNPAYFQLLSRAGSDLIYALRMTPTIIEDALNHLTQLLGHEDGPSDTMRLIGVVDGNVVDNHAGDLHYPPDFLHFAFGDYLANANTAYANTVIDARQRTDFSVREMLGLYEALVNPTLFGATGEVDDDKCRLSVPRDFDFTYHLVTPSSVSFSNSNYNICGLLNTLQRFEPTHASAKNLTDAIAQYLCMNSTIACLELPADDSVRESMVLVIRDYVLEHLPKFVFYHAALLSKESMVVTRSQRNFALGYYAGQSAISAGKRTPPYVHGILDHAETYEDARERGPRVLLSNCIDEMEAKTNFKYKGWCCIALKTPVLRVQLFDCLQ</sequence>
<protein>
    <submittedName>
        <fullName evidence="8 9">Uncharacterized protein</fullName>
    </submittedName>
</protein>
<evidence type="ECO:0000256" key="1">
    <source>
        <dbReference type="ARBA" id="ARBA00004370"/>
    </source>
</evidence>
<dbReference type="AlphaFoldDB" id="R7U2I1"/>
<dbReference type="EMBL" id="KB308581">
    <property type="protein sequence ID" value="ELT97370.1"/>
    <property type="molecule type" value="Genomic_DNA"/>
</dbReference>
<keyword evidence="4 7" id="KW-1133">Transmembrane helix</keyword>
<dbReference type="GO" id="GO:0005737">
    <property type="term" value="C:cytoplasm"/>
    <property type="evidence" value="ECO:0007669"/>
    <property type="project" value="TreeGrafter"/>
</dbReference>
<evidence type="ECO:0000256" key="4">
    <source>
        <dbReference type="ARBA" id="ARBA00022989"/>
    </source>
</evidence>
<comment type="subcellular location">
    <subcellularLocation>
        <location evidence="1">Membrane</location>
    </subcellularLocation>
</comment>
<dbReference type="InterPro" id="IPR002159">
    <property type="entry name" value="CD36_fam"/>
</dbReference>
<keyword evidence="3 7" id="KW-0812">Transmembrane</keyword>